<comment type="subcellular location">
    <subcellularLocation>
        <location evidence="7">Cell membrane</location>
        <topology evidence="7">Multi-pass membrane protein</topology>
    </subcellularLocation>
</comment>
<keyword evidence="8" id="KW-0328">Glycosyltransferase</keyword>
<dbReference type="Proteomes" id="UP000298653">
    <property type="component" value="Chromosome"/>
</dbReference>
<keyword evidence="4 7" id="KW-0812">Transmembrane</keyword>
<feature type="binding site" evidence="7">
    <location>
        <position position="145"/>
    </location>
    <ligand>
        <name>a 1,2-diacyl-sn-glycero-3-phospho-(1'-sn-glycerol)</name>
        <dbReference type="ChEBI" id="CHEBI:64716"/>
    </ligand>
</feature>
<dbReference type="RefSeq" id="WP_137329368.1">
    <property type="nucleotide sequence ID" value="NZ_CP040058.1"/>
</dbReference>
<reference evidence="8 9" key="1">
    <citation type="submission" date="2019-05" db="EMBL/GenBank/DDBJ databases">
        <title>Complete genome sequencing of Anaerostipes rhamnosivorans.</title>
        <authorList>
            <person name="Bui T.P.N."/>
            <person name="de Vos W.M."/>
        </authorList>
    </citation>
    <scope>NUCLEOTIDE SEQUENCE [LARGE SCALE GENOMIC DNA]</scope>
    <source>
        <strain evidence="8 9">1y2</strain>
    </source>
</reference>
<feature type="transmembrane region" description="Helical" evidence="7">
    <location>
        <begin position="208"/>
        <end position="225"/>
    </location>
</feature>
<dbReference type="HAMAP" id="MF_01147">
    <property type="entry name" value="Lgt"/>
    <property type="match status" value="1"/>
</dbReference>
<feature type="transmembrane region" description="Helical" evidence="7">
    <location>
        <begin position="28"/>
        <end position="47"/>
    </location>
</feature>
<dbReference type="UniPathway" id="UPA00664"/>
<feature type="transmembrane region" description="Helical" evidence="7">
    <location>
        <begin position="126"/>
        <end position="144"/>
    </location>
</feature>
<evidence type="ECO:0000256" key="7">
    <source>
        <dbReference type="HAMAP-Rule" id="MF_01147"/>
    </source>
</evidence>
<dbReference type="AlphaFoldDB" id="A0A4P8IGK5"/>
<feature type="transmembrane region" description="Helical" evidence="7">
    <location>
        <begin position="102"/>
        <end position="119"/>
    </location>
</feature>
<proteinExistence type="inferred from homology"/>
<feature type="transmembrane region" description="Helical" evidence="7">
    <location>
        <begin position="237"/>
        <end position="254"/>
    </location>
</feature>
<comment type="catalytic activity">
    <reaction evidence="7">
        <text>L-cysteinyl-[prolipoprotein] + a 1,2-diacyl-sn-glycero-3-phospho-(1'-sn-glycerol) = an S-1,2-diacyl-sn-glyceryl-L-cysteinyl-[prolipoprotein] + sn-glycerol 1-phosphate + H(+)</text>
        <dbReference type="Rhea" id="RHEA:56712"/>
        <dbReference type="Rhea" id="RHEA-COMP:14679"/>
        <dbReference type="Rhea" id="RHEA-COMP:14680"/>
        <dbReference type="ChEBI" id="CHEBI:15378"/>
        <dbReference type="ChEBI" id="CHEBI:29950"/>
        <dbReference type="ChEBI" id="CHEBI:57685"/>
        <dbReference type="ChEBI" id="CHEBI:64716"/>
        <dbReference type="ChEBI" id="CHEBI:140658"/>
        <dbReference type="EC" id="2.5.1.145"/>
    </reaction>
</comment>
<feature type="transmembrane region" description="Helical" evidence="7">
    <location>
        <begin position="266"/>
        <end position="286"/>
    </location>
</feature>
<evidence type="ECO:0000313" key="9">
    <source>
        <dbReference type="Proteomes" id="UP000298653"/>
    </source>
</evidence>
<dbReference type="KEGG" id="arf:AR1Y2_2637"/>
<dbReference type="NCBIfam" id="TIGR00544">
    <property type="entry name" value="lgt"/>
    <property type="match status" value="1"/>
</dbReference>
<organism evidence="8 9">
    <name type="scientific">Anaerostipes rhamnosivorans</name>
    <dbReference type="NCBI Taxonomy" id="1229621"/>
    <lineage>
        <taxon>Bacteria</taxon>
        <taxon>Bacillati</taxon>
        <taxon>Bacillota</taxon>
        <taxon>Clostridia</taxon>
        <taxon>Lachnospirales</taxon>
        <taxon>Lachnospiraceae</taxon>
        <taxon>Anaerostipes</taxon>
    </lineage>
</organism>
<evidence type="ECO:0000256" key="1">
    <source>
        <dbReference type="ARBA" id="ARBA00007150"/>
    </source>
</evidence>
<dbReference type="GO" id="GO:0008961">
    <property type="term" value="F:phosphatidylglycerol-prolipoprotein diacylglyceryl transferase activity"/>
    <property type="evidence" value="ECO:0007669"/>
    <property type="project" value="UniProtKB-UniRule"/>
</dbReference>
<keyword evidence="8" id="KW-0449">Lipoprotein</keyword>
<feature type="transmembrane region" description="Helical" evidence="7">
    <location>
        <begin position="59"/>
        <end position="82"/>
    </location>
</feature>
<evidence type="ECO:0000256" key="6">
    <source>
        <dbReference type="ARBA" id="ARBA00023136"/>
    </source>
</evidence>
<evidence type="ECO:0000256" key="2">
    <source>
        <dbReference type="ARBA" id="ARBA00022475"/>
    </source>
</evidence>
<dbReference type="PANTHER" id="PTHR30589:SF0">
    <property type="entry name" value="PHOSPHATIDYLGLYCEROL--PROLIPOPROTEIN DIACYLGLYCERYL TRANSFERASE"/>
    <property type="match status" value="1"/>
</dbReference>
<evidence type="ECO:0000313" key="8">
    <source>
        <dbReference type="EMBL" id="QCP36091.1"/>
    </source>
</evidence>
<comment type="pathway">
    <text evidence="7">Protein modification; lipoprotein biosynthesis (diacylglyceryl transfer).</text>
</comment>
<keyword evidence="9" id="KW-1185">Reference proteome</keyword>
<sequence length="293" mass="32683">MENEIRFPFLGIVLKHVGEGISIGGFEIKYYGIVIALGFLLGMLAASRMAKKNGINPDLVFDFVIVVLIPAIIGARLYYVIFSWDYYKNHLTEILNIRSGGLAIYGGIIVSVITMVIFCRVKKIEFFKLADIAVPGLLIGQILGRWGNFFNREAFGGFTDGPLAMQIPTDYFVKHGRLSEIVDTGLYDQAVFVGSGNHMNTYIQVHPTFLYEGLWNLAVLIIVVIMSRRKKFDGESVVIYAIGYGIGRFWIEGLRTDQLLIPGTQIAVSQVVAALLAIGALLVLVYQWRKIKH</sequence>
<dbReference type="PROSITE" id="PS01311">
    <property type="entry name" value="LGT"/>
    <property type="match status" value="1"/>
</dbReference>
<keyword evidence="5 7" id="KW-1133">Transmembrane helix</keyword>
<keyword evidence="3 7" id="KW-0808">Transferase</keyword>
<comment type="similarity">
    <text evidence="1 7">Belongs to the Lgt family.</text>
</comment>
<evidence type="ECO:0000256" key="5">
    <source>
        <dbReference type="ARBA" id="ARBA00022989"/>
    </source>
</evidence>
<dbReference type="EC" id="2.5.1.145" evidence="7"/>
<protein>
    <recommendedName>
        <fullName evidence="7">Phosphatidylglycerol--prolipoprotein diacylglyceryl transferase</fullName>
        <ecNumber evidence="7">2.5.1.145</ecNumber>
    </recommendedName>
</protein>
<name>A0A4P8IGK5_9FIRM</name>
<keyword evidence="2 7" id="KW-1003">Cell membrane</keyword>
<dbReference type="InterPro" id="IPR001640">
    <property type="entry name" value="Lgt"/>
</dbReference>
<evidence type="ECO:0000256" key="4">
    <source>
        <dbReference type="ARBA" id="ARBA00022692"/>
    </source>
</evidence>
<dbReference type="OrthoDB" id="871140at2"/>
<dbReference type="GO" id="GO:0042158">
    <property type="term" value="P:lipoprotein biosynthetic process"/>
    <property type="evidence" value="ECO:0007669"/>
    <property type="project" value="UniProtKB-UniRule"/>
</dbReference>
<accession>A0A4P8IGK5</accession>
<dbReference type="PANTHER" id="PTHR30589">
    <property type="entry name" value="PROLIPOPROTEIN DIACYLGLYCERYL TRANSFERASE"/>
    <property type="match status" value="1"/>
</dbReference>
<gene>
    <name evidence="7" type="primary">lgt</name>
    <name evidence="8" type="ORF">AR1Y2_2637</name>
</gene>
<dbReference type="EMBL" id="CP040058">
    <property type="protein sequence ID" value="QCP36091.1"/>
    <property type="molecule type" value="Genomic_DNA"/>
</dbReference>
<evidence type="ECO:0000256" key="3">
    <source>
        <dbReference type="ARBA" id="ARBA00022679"/>
    </source>
</evidence>
<dbReference type="GO" id="GO:0005886">
    <property type="term" value="C:plasma membrane"/>
    <property type="evidence" value="ECO:0007669"/>
    <property type="project" value="UniProtKB-SubCell"/>
</dbReference>
<dbReference type="Pfam" id="PF01790">
    <property type="entry name" value="LGT"/>
    <property type="match status" value="1"/>
</dbReference>
<comment type="function">
    <text evidence="7">Catalyzes the transfer of the diacylglyceryl group from phosphatidylglycerol to the sulfhydryl group of the N-terminal cysteine of a prolipoprotein, the first step in the formation of mature lipoproteins.</text>
</comment>
<keyword evidence="6 7" id="KW-0472">Membrane</keyword>